<feature type="region of interest" description="Disordered" evidence="1">
    <location>
        <begin position="1"/>
        <end position="35"/>
    </location>
</feature>
<dbReference type="AlphaFoldDB" id="A0A6H0ZJF1"/>
<evidence type="ECO:0000256" key="1">
    <source>
        <dbReference type="SAM" id="MobiDB-lite"/>
    </source>
</evidence>
<feature type="compositionally biased region" description="Basic and acidic residues" evidence="1">
    <location>
        <begin position="14"/>
        <end position="23"/>
    </location>
</feature>
<accession>A0A6H0ZJF1</accession>
<evidence type="ECO:0000313" key="3">
    <source>
        <dbReference type="Proteomes" id="UP000500870"/>
    </source>
</evidence>
<evidence type="ECO:0000313" key="2">
    <source>
        <dbReference type="EMBL" id="QIX20283.1"/>
    </source>
</evidence>
<dbReference type="Proteomes" id="UP000500870">
    <property type="component" value="Chromosome 1"/>
</dbReference>
<gene>
    <name evidence="2" type="ORF">FOB41_03585</name>
</gene>
<dbReference type="RefSeq" id="WP_131258784.1">
    <property type="nucleotide sequence ID" value="NZ_CP048584.1"/>
</dbReference>
<dbReference type="EMBL" id="CP050898">
    <property type="protein sequence ID" value="QIX20283.1"/>
    <property type="molecule type" value="Genomic_DNA"/>
</dbReference>
<sequence>MSIQASAPVSSSQRGEDYRKAGNEDSNGGESGNVTDEISHWSLLTRYVPTLFLFRSIVNRVLLMFSLPTWQNRFRFPLPKPQAADSKAKNPEEKSSGFKK</sequence>
<feature type="compositionally biased region" description="Basic and acidic residues" evidence="1">
    <location>
        <begin position="86"/>
        <end position="100"/>
    </location>
</feature>
<name>A0A6H0ZJF1_9HYPH</name>
<feature type="region of interest" description="Disordered" evidence="1">
    <location>
        <begin position="77"/>
        <end position="100"/>
    </location>
</feature>
<feature type="compositionally biased region" description="Polar residues" evidence="1">
    <location>
        <begin position="1"/>
        <end position="13"/>
    </location>
</feature>
<reference evidence="2 3" key="1">
    <citation type="submission" date="2020-04" db="EMBL/GenBank/DDBJ databases">
        <title>FDA dAtabase for Regulatory Grade micrObial Sequences (FDA-ARGOS): Supporting development and validation of Infectious Disease Dx tests.</title>
        <authorList>
            <person name="Sciortino C."/>
            <person name="Tallon L."/>
            <person name="Sadzewicz L."/>
            <person name="Vavikolanu K."/>
            <person name="Mehta A."/>
            <person name="Aluvathingal J."/>
            <person name="Nadendla S."/>
            <person name="Nandy P."/>
            <person name="Geyer C."/>
            <person name="Yan Y."/>
            <person name="Sichtig H."/>
        </authorList>
    </citation>
    <scope>NUCLEOTIDE SEQUENCE [LARGE SCALE GENOMIC DNA]</scope>
    <source>
        <strain evidence="2 3">FDAARGOS_633</strain>
    </source>
</reference>
<organism evidence="2 3">
    <name type="scientific">Agrobacterium pusense</name>
    <dbReference type="NCBI Taxonomy" id="648995"/>
    <lineage>
        <taxon>Bacteria</taxon>
        <taxon>Pseudomonadati</taxon>
        <taxon>Pseudomonadota</taxon>
        <taxon>Alphaproteobacteria</taxon>
        <taxon>Hyphomicrobiales</taxon>
        <taxon>Rhizobiaceae</taxon>
        <taxon>Rhizobium/Agrobacterium group</taxon>
        <taxon>Agrobacterium</taxon>
    </lineage>
</organism>
<proteinExistence type="predicted"/>
<protein>
    <submittedName>
        <fullName evidence="2">Uncharacterized protein</fullName>
    </submittedName>
</protein>